<dbReference type="GO" id="GO:0006396">
    <property type="term" value="P:RNA processing"/>
    <property type="evidence" value="ECO:0007669"/>
    <property type="project" value="InterPro"/>
</dbReference>
<dbReference type="GO" id="GO:0003723">
    <property type="term" value="F:RNA binding"/>
    <property type="evidence" value="ECO:0007669"/>
    <property type="project" value="InterPro"/>
</dbReference>
<keyword evidence="2" id="KW-0547">Nucleotide-binding</keyword>
<dbReference type="InterPro" id="IPR027351">
    <property type="entry name" value="(+)RNA_virus_helicase_core_dom"/>
</dbReference>
<evidence type="ECO:0000256" key="1">
    <source>
        <dbReference type="ARBA" id="ARBA00022679"/>
    </source>
</evidence>
<keyword evidence="3" id="KW-0688">Ribosomal frameshifting</keyword>
<dbReference type="InterPro" id="IPR002588">
    <property type="entry name" value="Alphavirus-like_MT_dom"/>
</dbReference>
<dbReference type="EMBL" id="AY792620">
    <property type="protein sequence ID" value="AAW32892.1"/>
    <property type="molecule type" value="Genomic_RNA"/>
</dbReference>
<keyword evidence="1" id="KW-0808">Transferase</keyword>
<dbReference type="Pfam" id="PF01660">
    <property type="entry name" value="Vmethyltransf"/>
    <property type="match status" value="1"/>
</dbReference>
<dbReference type="GO" id="GO:0016787">
    <property type="term" value="F:hydrolase activity"/>
    <property type="evidence" value="ECO:0007669"/>
    <property type="project" value="UniProtKB-KW"/>
</dbReference>
<evidence type="ECO:0000256" key="2">
    <source>
        <dbReference type="ARBA" id="ARBA00022741"/>
    </source>
</evidence>
<dbReference type="Proteomes" id="UP000204198">
    <property type="component" value="Segment"/>
</dbReference>
<keyword evidence="5" id="KW-0067">ATP-binding</keyword>
<protein>
    <submittedName>
        <fullName evidence="9">Polyprotein 1a</fullName>
    </submittedName>
</protein>
<evidence type="ECO:0000259" key="7">
    <source>
        <dbReference type="PROSITE" id="PS51657"/>
    </source>
</evidence>
<evidence type="ECO:0000313" key="10">
    <source>
        <dbReference type="Proteomes" id="UP000204198"/>
    </source>
</evidence>
<dbReference type="Gene3D" id="3.40.50.300">
    <property type="entry name" value="P-loop containing nucleotide triphosphate hydrolases"/>
    <property type="match status" value="2"/>
</dbReference>
<evidence type="ECO:0000256" key="3">
    <source>
        <dbReference type="ARBA" id="ARBA00022758"/>
    </source>
</evidence>
<feature type="domain" description="Alphavirus-like MT" evidence="8">
    <location>
        <begin position="630"/>
        <end position="820"/>
    </location>
</feature>
<proteinExistence type="predicted"/>
<dbReference type="GO" id="GO:0075523">
    <property type="term" value="P:viral translational frameshifting"/>
    <property type="evidence" value="ECO:0007669"/>
    <property type="project" value="UniProtKB-KW"/>
</dbReference>
<reference evidence="9 10" key="2">
    <citation type="journal article" date="2005" name="Phytopathology">
        <title>Characterization of a Novel Member of the Family Closteroviridae from Mentha spp.</title>
        <authorList>
            <person name="Tzanetakis I.E."/>
            <person name="Postman J.D."/>
            <person name="Martin R.R."/>
        </authorList>
    </citation>
    <scope>NUCLEOTIDE SEQUENCE [LARGE SCALE GENOMIC DNA]</scope>
    <source>
        <strain evidence="9">NCGR MEN 454.004</strain>
    </source>
</reference>
<dbReference type="RefSeq" id="YP_224090.1">
    <property type="nucleotide sequence ID" value="NC_006944.1"/>
</dbReference>
<feature type="region of interest" description="Disordered" evidence="6">
    <location>
        <begin position="313"/>
        <end position="332"/>
    </location>
</feature>
<evidence type="ECO:0000259" key="8">
    <source>
        <dbReference type="PROSITE" id="PS51743"/>
    </source>
</evidence>
<evidence type="ECO:0000256" key="4">
    <source>
        <dbReference type="ARBA" id="ARBA00022801"/>
    </source>
</evidence>
<accession>Q5G7G7</accession>
<dbReference type="KEGG" id="vg:5076485"/>
<dbReference type="PROSITE" id="PS51657">
    <property type="entry name" value="PSRV_HELICASE"/>
    <property type="match status" value="1"/>
</dbReference>
<dbReference type="InterPro" id="IPR008749">
    <property type="entry name" value="Peptidase_C42"/>
</dbReference>
<dbReference type="GO" id="GO:0005524">
    <property type="term" value="F:ATP binding"/>
    <property type="evidence" value="ECO:0007669"/>
    <property type="project" value="UniProtKB-KW"/>
</dbReference>
<dbReference type="SUPFAM" id="SSF52540">
    <property type="entry name" value="P-loop containing nucleoside triphosphate hydrolases"/>
    <property type="match status" value="2"/>
</dbReference>
<feature type="domain" description="(+)RNA virus helicase C-terminal" evidence="7">
    <location>
        <begin position="2102"/>
        <end position="2432"/>
    </location>
</feature>
<dbReference type="Pfam" id="PF05533">
    <property type="entry name" value="Peptidase_C42"/>
    <property type="match status" value="1"/>
</dbReference>
<organism evidence="9 10">
    <name type="scientific">Mint virus 1</name>
    <dbReference type="NCBI Taxonomy" id="300740"/>
    <lineage>
        <taxon>Viruses</taxon>
        <taxon>Riboviria</taxon>
        <taxon>Orthornavirae</taxon>
        <taxon>Kitrinoviricota</taxon>
        <taxon>Alsuviricetes</taxon>
        <taxon>Martellivirales</taxon>
        <taxon>Closteroviridae</taxon>
        <taxon>Closterovirus</taxon>
        <taxon>Closterovirus menthae</taxon>
    </lineage>
</organism>
<dbReference type="GO" id="GO:0008174">
    <property type="term" value="F:mRNA methyltransferase activity"/>
    <property type="evidence" value="ECO:0007669"/>
    <property type="project" value="UniProtKB-UniRule"/>
</dbReference>
<reference evidence="9 10" key="1">
    <citation type="journal article" date="2005" name="J. Virol. Methods">
        <title>The use of reverse transcriptase for efficient first- and second-strand cDNA synthesis from single- and double-stranded RNA templates.</title>
        <authorList>
            <person name="Tzanetakis I.E."/>
            <person name="Keller K.E."/>
            <person name="Martin R.R."/>
        </authorList>
    </citation>
    <scope>NUCLEOTIDE SEQUENCE [LARGE SCALE GENOMIC DNA]</scope>
    <source>
        <strain evidence="9">NCGR MEN 454.004</strain>
    </source>
</reference>
<dbReference type="Pfam" id="PF01443">
    <property type="entry name" value="Viral_helicase1"/>
    <property type="match status" value="1"/>
</dbReference>
<evidence type="ECO:0000256" key="6">
    <source>
        <dbReference type="SAM" id="MobiDB-lite"/>
    </source>
</evidence>
<evidence type="ECO:0000313" key="9">
    <source>
        <dbReference type="EMBL" id="AAW32892.1"/>
    </source>
</evidence>
<keyword evidence="10" id="KW-1185">Reference proteome</keyword>
<dbReference type="InterPro" id="IPR027417">
    <property type="entry name" value="P-loop_NTPase"/>
</dbReference>
<dbReference type="GeneID" id="5076485"/>
<keyword evidence="4" id="KW-0378">Hydrolase</keyword>
<dbReference type="InterPro" id="IPR040910">
    <property type="entry name" value="Zemlya"/>
</dbReference>
<dbReference type="GO" id="GO:0016556">
    <property type="term" value="P:mRNA modification"/>
    <property type="evidence" value="ECO:0007669"/>
    <property type="project" value="InterPro"/>
</dbReference>
<dbReference type="Pfam" id="PF17646">
    <property type="entry name" value="Zemlya"/>
    <property type="match status" value="1"/>
</dbReference>
<name>Q5G7G7_9CLOS</name>
<evidence type="ECO:0000256" key="5">
    <source>
        <dbReference type="ARBA" id="ARBA00022840"/>
    </source>
</evidence>
<sequence length="2511" mass="282345">MAVCVFAVPIFSSGNLSVPRLSFEIAPATAVPGLSQLTFSMSDCTGKEIVLSTVPSTGVAPSCTPSTLAKRRSILRRPTHLPKGECTFYCGLTEGTAHRSPRRDIGKSFPCLFVASGGICHKVPFTPENVNTSCLFVRQDGRCSKVPCPTARRSDAIVGKGGFSLTRQFHNRNKTKTMIINLHDGDRFVTDRCTLLLSGGKPVEGTTCGGRRISLFSKPFTAAKCGKGGPRTPRRISHRFRTQSPNEINTLCVDSIVSLFEPLPVVKPADSITMFFGEFETVIPLAPERASVVFSQPEPESVEEVVPEVHRNAPTARSRRHRGRGINTPAPTRNFKLSAEKVKNSFVSVDGVTVPLGGKVGHHYKFDGGYDEFRTAVTDYLSFYSPLRDDFFSSVECGGVNYNFTPVGARRVAVVRSDGRVVARLPASRDFAEVYRMQTTKSFSGRLVSNFHSPNGLCYLNHVWFLCLISGTSFLRARKYFGRLGAFPGVESFFSLLCNFFSYHAVRIQIRGYFTSTGIFHCDNVRGNLFNHRYQRLRSARVGGENGEVPNEMVNAITPLEKERLINQLIETSRGHKDSLLLKKMEVDLVEHVARLKRAQLEKPERKVPFHLTEQQQSHIVRDYPQYDILFTHSTHSDHPMAAASRLLENFSLSDKCGDDFSDIGGCPLHHYRNSKLKKVHVCRPILDSKDAQRRIIRNAEFRKPQKHASKDVEENLYVNSLHTSCSYTISECRHTTPYMMMVQVYDVPLSTTCQSMINKGADVCYLTMITPGEILDRRECFHHDVIGCDISIDIHRDSIVYKFGSSCYTHDLSLVTEYMKTPVYVLGGYLFSIEMVEVRCGVNYYVITKSDVSPTIDCSKTLRYPRCCLELVKVKLPRFCKKTRKCLPGIDLIYVDRKFVERVYEYVVGNCSVINSKTFEWTWNFVKTSKSRVVISGKIIHRDVSINLDNLEQFVVVMLAAGVRSRMSSEYLAKNVSMFAGDASFSEIVRFTISEKIKDLKRNLNRTICDSFRKLFADALLMEFLDIDDSLEYLDAFSETVVHISLRGFGSVPSNEPEIMIADKSLNDTVDSVVSEQVRKMYVPPHVKSRDGNNRPKGGLRAGSPVGVYEKVLNILRTLSKNFFCIGSSFAFHVRAIVSKIFPFERLPNLVKVIDLLVDQVSVFKPSAFFELVSRACAIFSEKRAHASEFFYDYIVARIPVAPGSVKGFLTSCANSAMSLSELGGKFSLVFQPLVKFFDSFKHWSIFDGSYVFCFESAAIVCKRLIFDIRKVLEGRMTWKSLLSRTLFDIVFEFSLNALLSCKLGPADTIKKDLFIRSVSSVVSDGVLDGYDMSVMSYVKLSALVPMLARKFIVSFFSDECDPYVPLMRYAASDFSAYEYLALVFKNEVQGHVELIRDSVTDCLRAVGGKAAARTEAVLDLVEQRLELISRRMVKNSIDEVTKRLSDVAACKRISSSCSSISGAVIATSNRASRFVKRVMNRRCSDPGTDVYYSAASDSNDESTSAKGGLAGGNSCRSFVGVITALLALLRGLGKFAYDEVYFLIVNQLLRPLNLAEFISTLKEFKIDRLRRRNLNRIPVTFSARQFGQLVFVRATEHCHTVKSVIDRVGVAGMFKVAFLDFMDRFGSVEYLLFELPIYLAELYMYYNHPLTFSVRVVSYLISFTFQPVYTCDIITTVANGVVVNTERSVVEEIVPDEYDSDSDFSMGLGEVDYGNEREIVVGGLAGGARTNFNAISLIFRFIRFIAKLVFTSRFINGFLRYVKSSFISSVINRRENTVVSRLISSLVLIDDPASCFIPVVRAAYNRRGHRTYPVVRKVVEPLLFLENLFSKRIYDEEKSETTSVSYRRVEVETRLPSPIVRGEIITSVENLSNLRDELDVLFKNAIPTNSGNESDPVFDTPGEGATGDLRQDEVRAEECDVPTNAVAVDEIERADLTPFVAQATEEGKENERMGIDSGRIIIPKLRKGNAACCKFLNLQNISTTVPTFSISNSRSFPMCSNAIREFYYAQEMKIFSIHSKLLGYYEELRAVDFNRKAATCSQDVDLSMYDPTSNTVHCGDGTNRGLSKFSSHQFAFTSAGLKPFDLKEIQKQGTHALFHEQTHFLAANEFLKGFESHSTAVFSNEDVTIKLFEAPPGGGKTTTLIELYIERREKHKTFIVTANKNSQVEISDRVARKLADSEVPFDKRSVMTMDSYLMNRCGETCDLLFMDECFMVHAGQVLGIINKTMCKVAILFGDSKQIHYIERDEFVSTVYHDIDSFIEPFCRMYGEISYRCPWDVCEWLSKLYKRQIKSNNTSSIGKQSVSVVNIESVEDVPFVQSIKYLTYTQSEKAELRRKFEKFSSEPSVNTVHEAQGETFKNVYLVRTKFQEDAPFVSENHVIVALSRHVESLHYYVISARCYDDTASAISTMLDISEKYRTMPRSFETSSISMEVSGESPDDSRCKALSAPHDSINSFLNEILEGSNSINFGDLSAEMSSQPFDCGVDGITVREASDEKVYDDHTNRRV</sequence>
<dbReference type="PROSITE" id="PS51743">
    <property type="entry name" value="ALPHAVIRUS_MT"/>
    <property type="match status" value="1"/>
</dbReference>